<name>A0A2N9FFZ0_FAGSY</name>
<dbReference type="EMBL" id="OIVN01000829">
    <property type="protein sequence ID" value="SPC86152.1"/>
    <property type="molecule type" value="Genomic_DNA"/>
</dbReference>
<proteinExistence type="predicted"/>
<gene>
    <name evidence="2" type="ORF">FSB_LOCUS14034</name>
</gene>
<evidence type="ECO:0000313" key="2">
    <source>
        <dbReference type="EMBL" id="SPC86152.1"/>
    </source>
</evidence>
<feature type="compositionally biased region" description="Basic and acidic residues" evidence="1">
    <location>
        <begin position="143"/>
        <end position="153"/>
    </location>
</feature>
<dbReference type="PANTHER" id="PTHR48475:SF2">
    <property type="entry name" value="RIBONUCLEASE H"/>
    <property type="match status" value="1"/>
</dbReference>
<organism evidence="2">
    <name type="scientific">Fagus sylvatica</name>
    <name type="common">Beechnut</name>
    <dbReference type="NCBI Taxonomy" id="28930"/>
    <lineage>
        <taxon>Eukaryota</taxon>
        <taxon>Viridiplantae</taxon>
        <taxon>Streptophyta</taxon>
        <taxon>Embryophyta</taxon>
        <taxon>Tracheophyta</taxon>
        <taxon>Spermatophyta</taxon>
        <taxon>Magnoliopsida</taxon>
        <taxon>eudicotyledons</taxon>
        <taxon>Gunneridae</taxon>
        <taxon>Pentapetalae</taxon>
        <taxon>rosids</taxon>
        <taxon>fabids</taxon>
        <taxon>Fagales</taxon>
        <taxon>Fagaceae</taxon>
        <taxon>Fagus</taxon>
    </lineage>
</organism>
<dbReference type="InterPro" id="IPR036397">
    <property type="entry name" value="RNaseH_sf"/>
</dbReference>
<dbReference type="Gene3D" id="3.30.420.10">
    <property type="entry name" value="Ribonuclease H-like superfamily/Ribonuclease H"/>
    <property type="match status" value="1"/>
</dbReference>
<dbReference type="GO" id="GO:0003676">
    <property type="term" value="F:nucleic acid binding"/>
    <property type="evidence" value="ECO:0007669"/>
    <property type="project" value="InterPro"/>
</dbReference>
<accession>A0A2N9FFZ0</accession>
<sequence>MERPSKGQCTTFGPCQEELPLGTLPADDKLFMAVFNTREDLKRVFIQGPWTFDKKLILMAQFENDMQPIAVIFNHATFWIRIHNLLILSIIRDIGEDIGNDIGRTIEVDIPENGIGWGRFLRIRVALDITKPLLQGRQGLPRTHHEPGMHGEVPEASPSWKGSIGSRGGGHHAPEGVVPKHGGRKEVAEEDDATSFARISENRLHTTLGDDYDGLKIMEVVGDLGKLTKEENTEVVVEQVRVTSNSNLQGDNGNRVQDRDIYEFEMASASVLHGIYPGEHVDLILDAVLHVGSRTMHFTQPCAGKIRETQPVVGPSIRVNRHGFGGGLALLWASSVVVNLQSYSTFHIDVHVVQADGFTWRLTRDFNEITALEEKFGRDDRNLHQMAAFCDALTYCTLLDLGFIGPLFTWTNCRVNGDLVRVRLDRGVANPEWTLCFPNTVVRHIVVVFLGSSQPGCEDVIHEAWHTPVMGTPMYCITQKIKACKVHLLKWNQVQVHATPRLIADKKARLQELEEQDPDFYDGHEGEIANIATEYFQHMFTSSSPSEIAEVVQLVDKVVMPELNADLLLPFSPDEVKTALFQMHPSKAPGPGWGGQNAQMAAKLDMSKAYDRCVTSVSYTVLVNGVPKGYIKPGRGLCQGDPLSPYLFLICVGRLVCIRGEERKIHWLRKQHLSHSKKDGGIGFRNLQIFNIALLACQGWRLLQHPNSLVFRILKAKYFPTQSFLEASVRGHASYLWRSICEAKESLKLGLRWRVDEDAMVEQLIDPVRMCWKEGLIDQIFMPNEARAIKQIPLSHRRPPDSRVWIGTIRGSFTVKSAYWLLVDQQQHQQVHTSSSSNGVINVFWNRVWACQASSSFSCSWCSEALETNDHVLWQCDFAQKHYEPEFQLSAPTFVPSVPHKWCPLELGLYKINVACHEGLGASSIGLGIVIRDTMGLVAIVVGSTCDVFLDTLHAQAMVVLCALQLAHETSKTAHQVDSSPLTGVLHESKGLRPHHINQHSPPKVQQPSRSKGMSNTLEIQKFTLKVFLGINTDKRIGAPLAGPKPVPIPTSSYSFADANFGYFHGDANFRYQQLAPSVGSMTSPLTNCTACQTFFLAFKDEKRTPLRCRTSPNLSVPDEIFIIRAFTLFHAPSERRPSFPRAGGVTTFLFTCLHVLATCLAKNMWVEELPSVLWAYRTTVRTPTKETPFKLTFGTKAVIPVEIGLTTLRTTFHKEEENEGQLRLSLDLLDETREKAAQRIALYQGKMVRYYNTKGKLGPNWEGPYKIIQYYRRGTYHLEDRHGKKLPHP</sequence>
<protein>
    <submittedName>
        <fullName evidence="2">Uncharacterized protein</fullName>
    </submittedName>
</protein>
<feature type="region of interest" description="Disordered" evidence="1">
    <location>
        <begin position="137"/>
        <end position="192"/>
    </location>
</feature>
<reference evidence="2" key="1">
    <citation type="submission" date="2018-02" db="EMBL/GenBank/DDBJ databases">
        <authorList>
            <person name="Cohen D.B."/>
            <person name="Kent A.D."/>
        </authorList>
    </citation>
    <scope>NUCLEOTIDE SEQUENCE</scope>
</reference>
<evidence type="ECO:0000256" key="1">
    <source>
        <dbReference type="SAM" id="MobiDB-lite"/>
    </source>
</evidence>
<dbReference type="PANTHER" id="PTHR48475">
    <property type="entry name" value="RIBONUCLEASE H"/>
    <property type="match status" value="1"/>
</dbReference>